<organism evidence="1 2">
    <name type="scientific">Ditylenchus dipsaci</name>
    <dbReference type="NCBI Taxonomy" id="166011"/>
    <lineage>
        <taxon>Eukaryota</taxon>
        <taxon>Metazoa</taxon>
        <taxon>Ecdysozoa</taxon>
        <taxon>Nematoda</taxon>
        <taxon>Chromadorea</taxon>
        <taxon>Rhabditida</taxon>
        <taxon>Tylenchina</taxon>
        <taxon>Tylenchomorpha</taxon>
        <taxon>Sphaerularioidea</taxon>
        <taxon>Anguinidae</taxon>
        <taxon>Anguininae</taxon>
        <taxon>Ditylenchus</taxon>
    </lineage>
</organism>
<evidence type="ECO:0000313" key="1">
    <source>
        <dbReference type="Proteomes" id="UP000887574"/>
    </source>
</evidence>
<dbReference type="AlphaFoldDB" id="A0A915E8C2"/>
<protein>
    <submittedName>
        <fullName evidence="2">Uncharacterized protein</fullName>
    </submittedName>
</protein>
<accession>A0A915E8C2</accession>
<proteinExistence type="predicted"/>
<dbReference type="WBParaSite" id="jg3134">
    <property type="protein sequence ID" value="jg3134"/>
    <property type="gene ID" value="jg3134"/>
</dbReference>
<reference evidence="2" key="1">
    <citation type="submission" date="2022-11" db="UniProtKB">
        <authorList>
            <consortium name="WormBaseParasite"/>
        </authorList>
    </citation>
    <scope>IDENTIFICATION</scope>
</reference>
<dbReference type="Proteomes" id="UP000887574">
    <property type="component" value="Unplaced"/>
</dbReference>
<keyword evidence="1" id="KW-1185">Reference proteome</keyword>
<name>A0A915E8C2_9BILA</name>
<evidence type="ECO:0000313" key="2">
    <source>
        <dbReference type="WBParaSite" id="jg3134"/>
    </source>
</evidence>
<sequence length="73" mass="8806">MYQFIQAHDVAWDALPKELIPKSLEENWRNNLPNARKRGIRRARTDSDDCKPHLFHLMFKVLLFHMLIDFTKQ</sequence>